<dbReference type="EMBL" id="BMZZ01000001">
    <property type="protein sequence ID" value="GFZ75084.1"/>
    <property type="molecule type" value="Genomic_DNA"/>
</dbReference>
<dbReference type="PROSITE" id="PS51257">
    <property type="entry name" value="PROKAR_LIPOPROTEIN"/>
    <property type="match status" value="1"/>
</dbReference>
<proteinExistence type="predicted"/>
<protein>
    <recommendedName>
        <fullName evidence="4">Lipoprotein</fullName>
    </recommendedName>
</protein>
<evidence type="ECO:0008006" key="4">
    <source>
        <dbReference type="Google" id="ProtNLM"/>
    </source>
</evidence>
<dbReference type="RefSeq" id="WP_212775291.1">
    <property type="nucleotide sequence ID" value="NZ_BMZZ01000001.1"/>
</dbReference>
<reference evidence="2 3" key="1">
    <citation type="journal article" date="2021" name="J. Gen. Plant Pathol.">
        <title>Enrichment of phytoplasma genome DNA through a methyl-CpG binding domain-mediated method for efficient genome sequencing.</title>
        <authorList>
            <person name="Nijo T."/>
            <person name="Iwabuchi N."/>
            <person name="Tokuda R."/>
            <person name="Suzuki T."/>
            <person name="Matsumoto O."/>
            <person name="Miyazaki A."/>
            <person name="Maejima K."/>
            <person name="Oshima K."/>
            <person name="Namba S."/>
            <person name="Yamaji Y."/>
        </authorList>
    </citation>
    <scope>NUCLEOTIDE SEQUENCE [LARGE SCALE GENOMIC DNA]</scope>
    <source>
        <strain evidence="2 3">HP</strain>
    </source>
</reference>
<gene>
    <name evidence="2" type="ORF">HPP_0420</name>
</gene>
<evidence type="ECO:0000313" key="3">
    <source>
        <dbReference type="Proteomes" id="UP000677853"/>
    </source>
</evidence>
<name>A0ABQ1EJC5_9MOLU</name>
<evidence type="ECO:0000256" key="1">
    <source>
        <dbReference type="SAM" id="MobiDB-lite"/>
    </source>
</evidence>
<organism evidence="2 3">
    <name type="scientific">Hydrangea phyllody phytoplasma</name>
    <dbReference type="NCBI Taxonomy" id="238673"/>
    <lineage>
        <taxon>Bacteria</taxon>
        <taxon>Bacillati</taxon>
        <taxon>Mycoplasmatota</taxon>
        <taxon>Mollicutes</taxon>
        <taxon>Acholeplasmatales</taxon>
        <taxon>Acholeplasmataceae</taxon>
        <taxon>Candidatus Phytoplasma</taxon>
        <taxon>16SrI (Aster yellows group)</taxon>
    </lineage>
</organism>
<feature type="region of interest" description="Disordered" evidence="1">
    <location>
        <begin position="294"/>
        <end position="338"/>
    </location>
</feature>
<feature type="compositionally biased region" description="Polar residues" evidence="1">
    <location>
        <begin position="328"/>
        <end position="338"/>
    </location>
</feature>
<sequence length="338" mass="38748">MKKLTKRNHLVFLLTLLFIALSCATVIFAAIALQKMWTSSKGHVIKSTIPKIEPLLKITTHPDLKNEITTKKLFSIQYKDMNYSPKEDESDLITVPHRVSIDPEKWNTFTTNQKKDFFKNKYLDIQYKIYLVKNNQKVPDTGVISSDNILSDDLKIMDSKDETFVILKSDTKEDDLFLVNFEYKKKQKLDDPLTFLNHKEPDLLKLYEQPSTSTDYTKDRPVLMIEDKGNISLQYYDIFINIQQNADLDKELLKQIVESLNSKDSVNSDDYSEGRFKIIVDYALMNKDGQIGGITSTDLSGKKSPRLAKSKDNASSASRSPVKVNVRITDQNSQKISN</sequence>
<keyword evidence="3" id="KW-1185">Reference proteome</keyword>
<evidence type="ECO:0000313" key="2">
    <source>
        <dbReference type="EMBL" id="GFZ75084.1"/>
    </source>
</evidence>
<comment type="caution">
    <text evidence="2">The sequence shown here is derived from an EMBL/GenBank/DDBJ whole genome shotgun (WGS) entry which is preliminary data.</text>
</comment>
<accession>A0ABQ1EJC5</accession>
<dbReference type="Proteomes" id="UP000677853">
    <property type="component" value="Unassembled WGS sequence"/>
</dbReference>